<accession>A0A0D5C0N8</accession>
<gene>
    <name evidence="2" type="ORF">NADRNF5_0648</name>
</gene>
<keyword evidence="3" id="KW-1185">Reference proteome</keyword>
<evidence type="ECO:0000313" key="3">
    <source>
        <dbReference type="Proteomes" id="UP000032408"/>
    </source>
</evidence>
<feature type="transmembrane region" description="Helical" evidence="1">
    <location>
        <begin position="12"/>
        <end position="31"/>
    </location>
</feature>
<dbReference type="EMBL" id="CP011070">
    <property type="protein sequence ID" value="AJW70344.1"/>
    <property type="molecule type" value="Genomic_DNA"/>
</dbReference>
<dbReference type="STRING" id="1580092.NADRNF5_0648"/>
<keyword evidence="1" id="KW-0812">Transmembrane</keyword>
<dbReference type="KEGG" id="nin:NADRNF5_0648"/>
<dbReference type="HOGENOM" id="CLU_2379256_0_0_2"/>
<sequence>MVDYIRNGDEKVLFVLIIYGIIGYLFFKYLWPMLNSNDPEKKPKDLYKFYEKHPKLLVLTIIFALLGINEAISMLGGIFEFIFVPCYPDSGTISISCWIKDGLGFV</sequence>
<dbReference type="GeneID" id="24819877"/>
<evidence type="ECO:0000256" key="1">
    <source>
        <dbReference type="SAM" id="Phobius"/>
    </source>
</evidence>
<keyword evidence="1" id="KW-0472">Membrane</keyword>
<dbReference type="OrthoDB" id="1300at2157"/>
<name>A0A0D5C0N8_9ARCH</name>
<reference evidence="3" key="1">
    <citation type="submission" date="2015-03" db="EMBL/GenBank/DDBJ databases">
        <title>Characterization of two novel Thaumarchaeota isolated from the Northern Adriatic Sea.</title>
        <authorList>
            <person name="Bayer B."/>
            <person name="Vojvoda J."/>
            <person name="Offre P."/>
            <person name="Srivastava A."/>
            <person name="Elisabeth N."/>
            <person name="Garcia J.A.L."/>
            <person name="Schleper C."/>
            <person name="Herndl G.J."/>
        </authorList>
    </citation>
    <scope>NUCLEOTIDE SEQUENCE [LARGE SCALE GENOMIC DNA]</scope>
    <source>
        <strain evidence="3">NF5</strain>
    </source>
</reference>
<feature type="transmembrane region" description="Helical" evidence="1">
    <location>
        <begin position="56"/>
        <end position="84"/>
    </location>
</feature>
<dbReference type="RefSeq" id="WP_048115630.1">
    <property type="nucleotide sequence ID" value="NZ_CP011070.1"/>
</dbReference>
<dbReference type="AlphaFoldDB" id="A0A0D5C0N8"/>
<dbReference type="Proteomes" id="UP000032408">
    <property type="component" value="Chromosome"/>
</dbReference>
<proteinExistence type="predicted"/>
<keyword evidence="1" id="KW-1133">Transmembrane helix</keyword>
<reference evidence="2 3" key="2">
    <citation type="journal article" date="2016" name="ISME J.">
        <title>Physiological and genomic characterization of two novel marine thaumarchaeal strains indicates niche differentiation.</title>
        <authorList>
            <person name="Bayer B."/>
            <person name="Vojvoda J."/>
            <person name="Offre P."/>
            <person name="Alves R.J."/>
            <person name="Elisabeth N.H."/>
            <person name="Garcia J.A."/>
            <person name="Volland J.M."/>
            <person name="Srivastava A."/>
            <person name="Schleper C."/>
            <person name="Herndl G.J."/>
        </authorList>
    </citation>
    <scope>NUCLEOTIDE SEQUENCE [LARGE SCALE GENOMIC DNA]</scope>
    <source>
        <strain evidence="2 3">NF5</strain>
    </source>
</reference>
<organism evidence="2 3">
    <name type="scientific">Nitrosopumilus adriaticus</name>
    <dbReference type="NCBI Taxonomy" id="1580092"/>
    <lineage>
        <taxon>Archaea</taxon>
        <taxon>Nitrososphaerota</taxon>
        <taxon>Nitrososphaeria</taxon>
        <taxon>Nitrosopumilales</taxon>
        <taxon>Nitrosopumilaceae</taxon>
        <taxon>Nitrosopumilus</taxon>
    </lineage>
</organism>
<evidence type="ECO:0000313" key="2">
    <source>
        <dbReference type="EMBL" id="AJW70344.1"/>
    </source>
</evidence>
<protein>
    <submittedName>
        <fullName evidence="2">Uncharacterized protein</fullName>
    </submittedName>
</protein>